<dbReference type="PANTHER" id="PTHR32099">
    <property type="entry name" value="CYSTEINE-RICH REPEAT SECRETORY PROTEIN"/>
    <property type="match status" value="1"/>
</dbReference>
<sequence length="168" mass="18332">MPNLTGKQHLLRLSIISILLLKTTGADFMYYSCETDGNYTTNSTYRRNLDITLSTLPATNTGFGFFNSSTGQGTDTVNSAALCRGDVEPALCRSCLNNSVVRLREVCPNQKGAIIYYDECWLKYTNNTILGNTAQGGGVFSFNTQNVSDQARFNFAPGALLNRLVTGS</sequence>
<dbReference type="CDD" id="cd23509">
    <property type="entry name" value="Gnk2-like"/>
    <property type="match status" value="1"/>
</dbReference>
<dbReference type="Gene3D" id="3.30.430.20">
    <property type="entry name" value="Gnk2 domain, C-X8-C-X2-C motif"/>
    <property type="match status" value="1"/>
</dbReference>
<feature type="domain" description="Gnk2-homologous" evidence="4">
    <location>
        <begin position="27"/>
        <end position="129"/>
    </location>
</feature>
<accession>A0AAP0GV11</accession>
<feature type="chain" id="PRO_5042869779" description="Gnk2-homologous domain-containing protein" evidence="3">
    <location>
        <begin position="26"/>
        <end position="168"/>
    </location>
</feature>
<dbReference type="AlphaFoldDB" id="A0AAP0GV11"/>
<dbReference type="FunFam" id="3.30.430.20:FF:000003">
    <property type="entry name" value="Cysteine-rich RLK (RECEPTOR-like protein kinase) 10"/>
    <property type="match status" value="1"/>
</dbReference>
<dbReference type="Pfam" id="PF01657">
    <property type="entry name" value="Stress-antifung"/>
    <property type="match status" value="1"/>
</dbReference>
<keyword evidence="6" id="KW-1185">Reference proteome</keyword>
<evidence type="ECO:0000256" key="3">
    <source>
        <dbReference type="SAM" id="SignalP"/>
    </source>
</evidence>
<name>A0AAP0GV11_9ASTR</name>
<dbReference type="InterPro" id="IPR002902">
    <property type="entry name" value="GNK2"/>
</dbReference>
<organism evidence="5 6">
    <name type="scientific">Deinandra increscens subsp. villosa</name>
    <dbReference type="NCBI Taxonomy" id="3103831"/>
    <lineage>
        <taxon>Eukaryota</taxon>
        <taxon>Viridiplantae</taxon>
        <taxon>Streptophyta</taxon>
        <taxon>Embryophyta</taxon>
        <taxon>Tracheophyta</taxon>
        <taxon>Spermatophyta</taxon>
        <taxon>Magnoliopsida</taxon>
        <taxon>eudicotyledons</taxon>
        <taxon>Gunneridae</taxon>
        <taxon>Pentapetalae</taxon>
        <taxon>asterids</taxon>
        <taxon>campanulids</taxon>
        <taxon>Asterales</taxon>
        <taxon>Asteraceae</taxon>
        <taxon>Asteroideae</taxon>
        <taxon>Heliantheae alliance</taxon>
        <taxon>Madieae</taxon>
        <taxon>Madiinae</taxon>
        <taxon>Deinandra</taxon>
    </lineage>
</organism>
<gene>
    <name evidence="5" type="ORF">SSX86_019981</name>
</gene>
<protein>
    <recommendedName>
        <fullName evidence="4">Gnk2-homologous domain-containing protein</fullName>
    </recommendedName>
</protein>
<dbReference type="PANTHER" id="PTHR32099:SF99">
    <property type="entry name" value="GNK2-LIKE DOMAIN-CONTAINING PROTEIN"/>
    <property type="match status" value="1"/>
</dbReference>
<feature type="signal peptide" evidence="3">
    <location>
        <begin position="1"/>
        <end position="25"/>
    </location>
</feature>
<dbReference type="Proteomes" id="UP001408789">
    <property type="component" value="Unassembled WGS sequence"/>
</dbReference>
<keyword evidence="2" id="KW-0677">Repeat</keyword>
<dbReference type="InterPro" id="IPR038408">
    <property type="entry name" value="GNK2_sf"/>
</dbReference>
<evidence type="ECO:0000313" key="6">
    <source>
        <dbReference type="Proteomes" id="UP001408789"/>
    </source>
</evidence>
<proteinExistence type="predicted"/>
<dbReference type="PROSITE" id="PS51473">
    <property type="entry name" value="GNK2"/>
    <property type="match status" value="1"/>
</dbReference>
<evidence type="ECO:0000259" key="4">
    <source>
        <dbReference type="PROSITE" id="PS51473"/>
    </source>
</evidence>
<evidence type="ECO:0000256" key="2">
    <source>
        <dbReference type="ARBA" id="ARBA00022737"/>
    </source>
</evidence>
<keyword evidence="1 3" id="KW-0732">Signal</keyword>
<comment type="caution">
    <text evidence="5">The sequence shown here is derived from an EMBL/GenBank/DDBJ whole genome shotgun (WGS) entry which is preliminary data.</text>
</comment>
<reference evidence="5 6" key="1">
    <citation type="submission" date="2024-04" db="EMBL/GenBank/DDBJ databases">
        <title>The reference genome of an endangered Asteraceae, Deinandra increscens subsp. villosa, native to the Central Coast of California.</title>
        <authorList>
            <person name="Guilliams M."/>
            <person name="Hasenstab-Lehman K."/>
            <person name="Meyer R."/>
            <person name="Mcevoy S."/>
        </authorList>
    </citation>
    <scope>NUCLEOTIDE SEQUENCE [LARGE SCALE GENOMIC DNA]</scope>
    <source>
        <tissue evidence="5">Leaf</tissue>
    </source>
</reference>
<evidence type="ECO:0000256" key="1">
    <source>
        <dbReference type="ARBA" id="ARBA00022729"/>
    </source>
</evidence>
<evidence type="ECO:0000313" key="5">
    <source>
        <dbReference type="EMBL" id="KAK9062791.1"/>
    </source>
</evidence>
<dbReference type="EMBL" id="JBCNJP010000019">
    <property type="protein sequence ID" value="KAK9062791.1"/>
    <property type="molecule type" value="Genomic_DNA"/>
</dbReference>